<protein>
    <recommendedName>
        <fullName evidence="6">MADS-box domain-containing protein</fullName>
    </recommendedName>
</protein>
<dbReference type="Gene3D" id="3.40.1810.10">
    <property type="entry name" value="Transcription factor, MADS-box"/>
    <property type="match status" value="1"/>
</dbReference>
<dbReference type="GO" id="GO:0003677">
    <property type="term" value="F:DNA binding"/>
    <property type="evidence" value="ECO:0007669"/>
    <property type="project" value="UniProtKB-KW"/>
</dbReference>
<dbReference type="PANTHER" id="PTHR48019">
    <property type="entry name" value="SERUM RESPONSE FACTOR HOMOLOG"/>
    <property type="match status" value="1"/>
</dbReference>
<dbReference type="InterPro" id="IPR002100">
    <property type="entry name" value="TF_MADSbox"/>
</dbReference>
<keyword evidence="3" id="KW-0238">DNA-binding</keyword>
<organism evidence="7 8">
    <name type="scientific">Centaurea solstitialis</name>
    <name type="common">yellow star-thistle</name>
    <dbReference type="NCBI Taxonomy" id="347529"/>
    <lineage>
        <taxon>Eukaryota</taxon>
        <taxon>Viridiplantae</taxon>
        <taxon>Streptophyta</taxon>
        <taxon>Embryophyta</taxon>
        <taxon>Tracheophyta</taxon>
        <taxon>Spermatophyta</taxon>
        <taxon>Magnoliopsida</taxon>
        <taxon>eudicotyledons</taxon>
        <taxon>Gunneridae</taxon>
        <taxon>Pentapetalae</taxon>
        <taxon>asterids</taxon>
        <taxon>campanulids</taxon>
        <taxon>Asterales</taxon>
        <taxon>Asteraceae</taxon>
        <taxon>Carduoideae</taxon>
        <taxon>Cardueae</taxon>
        <taxon>Centaureinae</taxon>
        <taxon>Centaurea</taxon>
    </lineage>
</organism>
<comment type="caution">
    <text evidence="7">The sequence shown here is derived from an EMBL/GenBank/DDBJ whole genome shotgun (WGS) entry which is preliminary data.</text>
</comment>
<dbReference type="PRINTS" id="PR00404">
    <property type="entry name" value="MADSDOMAIN"/>
</dbReference>
<evidence type="ECO:0000256" key="5">
    <source>
        <dbReference type="ARBA" id="ARBA00023242"/>
    </source>
</evidence>
<sequence length="175" mass="19845">MMHRLNSIIVGFGFTGFEVPVATLAAWLRNSPTVFKKLNFKKTESESTPSTLLFPDLSVKVELKRIEDNSSQQVSFSKRHNGFMKKTHELAVVCDVDVALFIFSVWKVMEMCYNILVQEKRVASSDYFASQLPVNQTIQGQILFVPCLIDLLWICGSCAMMLRGKEESEKAENLI</sequence>
<dbReference type="InterPro" id="IPR036879">
    <property type="entry name" value="TF_MADSbox_sf"/>
</dbReference>
<dbReference type="InterPro" id="IPR050142">
    <property type="entry name" value="MADS-box/MEF2_TF"/>
</dbReference>
<gene>
    <name evidence="7" type="ORF">OSB04_005235</name>
</gene>
<dbReference type="EMBL" id="JARYMX010000002">
    <property type="protein sequence ID" value="KAJ9560075.1"/>
    <property type="molecule type" value="Genomic_DNA"/>
</dbReference>
<dbReference type="AlphaFoldDB" id="A0AA38WPH6"/>
<evidence type="ECO:0000259" key="6">
    <source>
        <dbReference type="PROSITE" id="PS50066"/>
    </source>
</evidence>
<evidence type="ECO:0000256" key="3">
    <source>
        <dbReference type="ARBA" id="ARBA00023125"/>
    </source>
</evidence>
<accession>A0AA38WPH6</accession>
<proteinExistence type="predicted"/>
<comment type="subcellular location">
    <subcellularLocation>
        <location evidence="1">Nucleus</location>
    </subcellularLocation>
</comment>
<keyword evidence="2" id="KW-0805">Transcription regulation</keyword>
<dbReference type="GO" id="GO:0046983">
    <property type="term" value="F:protein dimerization activity"/>
    <property type="evidence" value="ECO:0007669"/>
    <property type="project" value="InterPro"/>
</dbReference>
<evidence type="ECO:0000256" key="4">
    <source>
        <dbReference type="ARBA" id="ARBA00023163"/>
    </source>
</evidence>
<reference evidence="7" key="1">
    <citation type="submission" date="2023-03" db="EMBL/GenBank/DDBJ databases">
        <title>Chromosome-scale reference genome and RAD-based genetic map of yellow starthistle (Centaurea solstitialis) reveal putative structural variation and QTLs associated with invader traits.</title>
        <authorList>
            <person name="Reatini B."/>
            <person name="Cang F.A."/>
            <person name="Jiang Q."/>
            <person name="Mckibben M.T.W."/>
            <person name="Barker M.S."/>
            <person name="Rieseberg L.H."/>
            <person name="Dlugosch K.M."/>
        </authorList>
    </citation>
    <scope>NUCLEOTIDE SEQUENCE</scope>
    <source>
        <strain evidence="7">CAN-66</strain>
        <tissue evidence="7">Leaf</tissue>
    </source>
</reference>
<keyword evidence="4" id="KW-0804">Transcription</keyword>
<dbReference type="SUPFAM" id="SSF55455">
    <property type="entry name" value="SRF-like"/>
    <property type="match status" value="1"/>
</dbReference>
<dbReference type="SMART" id="SM00432">
    <property type="entry name" value="MADS"/>
    <property type="match status" value="1"/>
</dbReference>
<keyword evidence="8" id="KW-1185">Reference proteome</keyword>
<evidence type="ECO:0000256" key="1">
    <source>
        <dbReference type="ARBA" id="ARBA00004123"/>
    </source>
</evidence>
<feature type="domain" description="MADS-box" evidence="6">
    <location>
        <begin position="60"/>
        <end position="104"/>
    </location>
</feature>
<name>A0AA38WPH6_9ASTR</name>
<dbReference type="GO" id="GO:0005634">
    <property type="term" value="C:nucleus"/>
    <property type="evidence" value="ECO:0007669"/>
    <property type="project" value="UniProtKB-SubCell"/>
</dbReference>
<evidence type="ECO:0000313" key="8">
    <source>
        <dbReference type="Proteomes" id="UP001172457"/>
    </source>
</evidence>
<dbReference type="Pfam" id="PF00319">
    <property type="entry name" value="SRF-TF"/>
    <property type="match status" value="1"/>
</dbReference>
<evidence type="ECO:0000313" key="7">
    <source>
        <dbReference type="EMBL" id="KAJ9560075.1"/>
    </source>
</evidence>
<dbReference type="PROSITE" id="PS50066">
    <property type="entry name" value="MADS_BOX_2"/>
    <property type="match status" value="1"/>
</dbReference>
<evidence type="ECO:0000256" key="2">
    <source>
        <dbReference type="ARBA" id="ARBA00023015"/>
    </source>
</evidence>
<dbReference type="Proteomes" id="UP001172457">
    <property type="component" value="Chromosome 2"/>
</dbReference>
<keyword evidence="5" id="KW-0539">Nucleus</keyword>